<feature type="region of interest" description="Disordered" evidence="1">
    <location>
        <begin position="888"/>
        <end position="939"/>
    </location>
</feature>
<feature type="compositionally biased region" description="Pro residues" evidence="1">
    <location>
        <begin position="892"/>
        <end position="912"/>
    </location>
</feature>
<reference evidence="3" key="2">
    <citation type="journal article" date="2021" name="PeerJ">
        <title>Extensive microbial diversity within the chicken gut microbiome revealed by metagenomics and culture.</title>
        <authorList>
            <person name="Gilroy R."/>
            <person name="Ravi A."/>
            <person name="Getino M."/>
            <person name="Pursley I."/>
            <person name="Horton D.L."/>
            <person name="Alikhan N.F."/>
            <person name="Baker D."/>
            <person name="Gharbi K."/>
            <person name="Hall N."/>
            <person name="Watson M."/>
            <person name="Adriaenssens E.M."/>
            <person name="Foster-Nyarko E."/>
            <person name="Jarju S."/>
            <person name="Secka A."/>
            <person name="Antonio M."/>
            <person name="Oren A."/>
            <person name="Chaudhuri R.R."/>
            <person name="La Ragione R."/>
            <person name="Hildebrand F."/>
            <person name="Pallen M.J."/>
        </authorList>
    </citation>
    <scope>NUCLEOTIDE SEQUENCE</scope>
    <source>
        <strain evidence="3">USAMLcec3-3695</strain>
    </source>
</reference>
<feature type="region of interest" description="Disordered" evidence="1">
    <location>
        <begin position="684"/>
        <end position="712"/>
    </location>
</feature>
<keyword evidence="2" id="KW-0732">Signal</keyword>
<feature type="chain" id="PRO_5038505848" evidence="2">
    <location>
        <begin position="24"/>
        <end position="1770"/>
    </location>
</feature>
<feature type="non-terminal residue" evidence="3">
    <location>
        <position position="1770"/>
    </location>
</feature>
<dbReference type="Proteomes" id="UP000824109">
    <property type="component" value="Unassembled WGS sequence"/>
</dbReference>
<evidence type="ECO:0000313" key="4">
    <source>
        <dbReference type="Proteomes" id="UP000824109"/>
    </source>
</evidence>
<comment type="caution">
    <text evidence="3">The sequence shown here is derived from an EMBL/GenBank/DDBJ whole genome shotgun (WGS) entry which is preliminary data.</text>
</comment>
<evidence type="ECO:0000256" key="2">
    <source>
        <dbReference type="SAM" id="SignalP"/>
    </source>
</evidence>
<feature type="signal peptide" evidence="2">
    <location>
        <begin position="1"/>
        <end position="23"/>
    </location>
</feature>
<evidence type="ECO:0000256" key="1">
    <source>
        <dbReference type="SAM" id="MobiDB-lite"/>
    </source>
</evidence>
<dbReference type="EMBL" id="DVNB01000015">
    <property type="protein sequence ID" value="HIU56429.1"/>
    <property type="molecule type" value="Genomic_DNA"/>
</dbReference>
<evidence type="ECO:0000313" key="3">
    <source>
        <dbReference type="EMBL" id="HIU56429.1"/>
    </source>
</evidence>
<reference evidence="3" key="1">
    <citation type="submission" date="2020-10" db="EMBL/GenBank/DDBJ databases">
        <authorList>
            <person name="Gilroy R."/>
        </authorList>
    </citation>
    <scope>NUCLEOTIDE SEQUENCE</scope>
    <source>
        <strain evidence="3">USAMLcec3-3695</strain>
    </source>
</reference>
<feature type="compositionally biased region" description="Polar residues" evidence="1">
    <location>
        <begin position="924"/>
        <end position="936"/>
    </location>
</feature>
<sequence length="1770" mass="189098">MKNTKRFLSAVSAFAILITSFPAAPMAGATEDENTVTVSPTYDMQLRYNNTSQSATGATMEVRTNWDEESVLQNDFLGAMRFEIPDTPEGKVISDVSLKLVTERVKDSSTFYLYSFEPESWSEEKINYEDVADAITAARASEPIVGFTAAGDYNKAITDGSVTAEYANVAAWTNNIDIPVGAVTEGDDFDFIISRDQATNNGSQTCFYTKDNTGANCRVQFEESGEPTVDGDNTYYPIDAELLKPVLTITYADEVTETMMDLSDAVIYSYRLADKADHVIDTDESNTVSAVNAERSISDTGSALVDGNDETIFTAGQTTNFITVIDLGVTAPVSKLVMKNVHQAAVIGVAGENEDDPNGYITDTAVTLKQNWSRMNDSATENLTETVTASYGTRTDDIYDTVTLSGDFGGVRYVVFDGNGSSSQCAEIEVYYTGELPTQAPATASPSPTATAAAAATPTVSPTPAVPDVTATVPAEPEETATPAPTAEPIPEGAIAVNGRPSNVTTTQEITVDEYGNKRTVAYTTNNTSIWYLGIYDLSQIESIQMRLGLVGRYSDGVLTNTPQVKLAYMPLDGSDINSDYIAANSGTIRSNANMVAAVGGLTEPSAAQVNGHQYLGALYTVDSTGVTVDNTSYGEYPGGTASVDANLTSAFAPKGEGEVALFVYGTAQSCRATIDYIIIEEKDPSETQAPATDTPTEPVSTPTAEPGETDAPMVFNKFDMARASLYRYNIADKSQHTAAAGGEVTIVDANRIAQTDTALIDGDDTTVFTSGQTSNCATVIDLGVSVPVSRIVVKGVAGSAIVGVAGESADDVNGTVTETGITLRQNWARLNNSNVNNLTDDITAEYGTNDGVYDAVTLTGAYGDVRYIVFDGNGSNSACAEIEVYYDGEPLPEPTPGPTPSPTPEPTPGPGTIPDGAIIVNDQPKSSNAGTQSVTIDPEGDTRTIAYTNQSNAVWYLGTYELANIDSIDLRLGLVGQYTDDVVTSMPQVRLSYVPSDGSVVDTAYIAANDSLIRSTSQIIGAVEGLTVPEGDQYNQGHRYLGALYTIDETGVSVDNDAYAEFPGGTASVGPNSRPLDADAADGKVELFIYADAGSRRATIDYVVINEKVLTPAELRIDGADTWVIRENVDSDYETSLDAYKATLISDIGTEMKLNEGDIVWSVSGSDYVSMKTPTGINSSMVASKDLPIGNTQITLRAEYEDENGVTLSAEKNITIEKREASVPTSMTMTGESYIAKLESELPYNETYTAVILDQFGVEMSDVVVDWTVEGSNTSGYSISEGVLTIAEGAQSALLTVKATVRANTAVTAQLPVEVNISKYPSEIYPTADVLFRKDNENAANVTGPDIEIRNLADSDRGFSGGLKFDVSSIRAAIEAGYPLNSISIRFTTRVSNDGSLVLKPLSNDWDESSSVTNSFNNKEDIINDAINSDEIVVSTDEGDGVFTLARMTRGRSIYDGVRGDNESVSSWQTTLDITEYVLGWLEEHPDENEMSLLLMANYNGTTANTVFSKDVDETYTNWAALTAKFPELLETPQELYPALVADYAEETITFEQWTDSVPIPLTSTPNEVTLAASHHDPFTDTTDTDIIWSIAGFMTEDGEEAVPAGITLGQDGVLSVSMNAQPGTLTVRATAQSSDVVYNERQVRITSLDVQLANGSFENVDDAMMPVGWSSYDPAIDIDHNGVQGYEMDQASETMLASFQRANDNDGYLSGTHSAEDPTGVYGNKTVRLTGAHGITGDYEGRVYTNNAANSGTDGGPDLRVTTGVTYW</sequence>
<proteinExistence type="predicted"/>
<feature type="compositionally biased region" description="Low complexity" evidence="1">
    <location>
        <begin position="441"/>
        <end position="496"/>
    </location>
</feature>
<feature type="compositionally biased region" description="Polar residues" evidence="1">
    <location>
        <begin position="687"/>
        <end position="704"/>
    </location>
</feature>
<accession>A0A9D1MA30</accession>
<name>A0A9D1MA30_9FIRM</name>
<organism evidence="3 4">
    <name type="scientific">Candidatus Ornithomonoglobus merdipullorum</name>
    <dbReference type="NCBI Taxonomy" id="2840895"/>
    <lineage>
        <taxon>Bacteria</taxon>
        <taxon>Bacillati</taxon>
        <taxon>Bacillota</taxon>
        <taxon>Clostridia</taxon>
        <taxon>Candidatus Ornithomonoglobus</taxon>
    </lineage>
</organism>
<gene>
    <name evidence="3" type="ORF">IAA61_01285</name>
</gene>
<feature type="region of interest" description="Disordered" evidence="1">
    <location>
        <begin position="441"/>
        <end position="500"/>
    </location>
</feature>
<protein>
    <submittedName>
        <fullName evidence="3">Uncharacterized protein</fullName>
    </submittedName>
</protein>